<evidence type="ECO:0000313" key="3">
    <source>
        <dbReference type="Proteomes" id="UP000485058"/>
    </source>
</evidence>
<dbReference type="Proteomes" id="UP000485058">
    <property type="component" value="Unassembled WGS sequence"/>
</dbReference>
<accession>A0A699YWK9</accession>
<comment type="caution">
    <text evidence="2">The sequence shown here is derived from an EMBL/GenBank/DDBJ whole genome shotgun (WGS) entry which is preliminary data.</text>
</comment>
<evidence type="ECO:0000313" key="2">
    <source>
        <dbReference type="EMBL" id="GFH14627.1"/>
    </source>
</evidence>
<proteinExistence type="predicted"/>
<feature type="region of interest" description="Disordered" evidence="1">
    <location>
        <begin position="1"/>
        <end position="20"/>
    </location>
</feature>
<organism evidence="2 3">
    <name type="scientific">Haematococcus lacustris</name>
    <name type="common">Green alga</name>
    <name type="synonym">Haematococcus pluvialis</name>
    <dbReference type="NCBI Taxonomy" id="44745"/>
    <lineage>
        <taxon>Eukaryota</taxon>
        <taxon>Viridiplantae</taxon>
        <taxon>Chlorophyta</taxon>
        <taxon>core chlorophytes</taxon>
        <taxon>Chlorophyceae</taxon>
        <taxon>CS clade</taxon>
        <taxon>Chlamydomonadales</taxon>
        <taxon>Haematococcaceae</taxon>
        <taxon>Haematococcus</taxon>
    </lineage>
</organism>
<dbReference type="EMBL" id="BLLF01000748">
    <property type="protein sequence ID" value="GFH14627.1"/>
    <property type="molecule type" value="Genomic_DNA"/>
</dbReference>
<dbReference type="AlphaFoldDB" id="A0A699YWK9"/>
<reference evidence="2 3" key="1">
    <citation type="submission" date="2020-02" db="EMBL/GenBank/DDBJ databases">
        <title>Draft genome sequence of Haematococcus lacustris strain NIES-144.</title>
        <authorList>
            <person name="Morimoto D."/>
            <person name="Nakagawa S."/>
            <person name="Yoshida T."/>
            <person name="Sawayama S."/>
        </authorList>
    </citation>
    <scope>NUCLEOTIDE SEQUENCE [LARGE SCALE GENOMIC DNA]</scope>
    <source>
        <strain evidence="2 3">NIES-144</strain>
    </source>
</reference>
<feature type="region of interest" description="Disordered" evidence="1">
    <location>
        <begin position="59"/>
        <end position="79"/>
    </location>
</feature>
<keyword evidence="3" id="KW-1185">Reference proteome</keyword>
<feature type="compositionally biased region" description="Polar residues" evidence="1">
    <location>
        <begin position="62"/>
        <end position="72"/>
    </location>
</feature>
<evidence type="ECO:0000256" key="1">
    <source>
        <dbReference type="SAM" id="MobiDB-lite"/>
    </source>
</evidence>
<name>A0A699YWK9_HAELA</name>
<sequence>MKVTHRPTTFHPRQHTPVQLHRGAAATPLTGCFPSQQSAVPHGSACQRHASEMHLHGRKELQGTTGPSSRTLQIVVHSG</sequence>
<protein>
    <submittedName>
        <fullName evidence="2">Uncharacterized protein</fullName>
    </submittedName>
</protein>
<gene>
    <name evidence="2" type="ORF">HaLaN_10722</name>
</gene>